<organism evidence="2 3">
    <name type="scientific">Rhodococcus opacus</name>
    <name type="common">Nocardia opaca</name>
    <dbReference type="NCBI Taxonomy" id="37919"/>
    <lineage>
        <taxon>Bacteria</taxon>
        <taxon>Bacillati</taxon>
        <taxon>Actinomycetota</taxon>
        <taxon>Actinomycetes</taxon>
        <taxon>Mycobacteriales</taxon>
        <taxon>Nocardiaceae</taxon>
        <taxon>Rhodococcus</taxon>
    </lineage>
</organism>
<dbReference type="Gene3D" id="3.30.450.20">
    <property type="entry name" value="PAS domain"/>
    <property type="match status" value="1"/>
</dbReference>
<sequence>MKEDSVFAEQESLLAPRVARTPTMLLDRQFRIRGLNGAFEHVSQRSRSDLLGNTVFDVFPDNPADPGAGGSADLTNSLEWVLRRGHSHNMWVQRYDIPVPGGAGEFVRRVWSPVNSPIFDQDGRVIGVAQRVEDITTLDTVLSALAGSAETTVEDDVPHRLESLGALGIVLARYRQGREVLAAENRDLRTAMETRAVIEQAKGILMGQRGCGPDEAFRLLTSLSQSTNRKVRDVAAALVDHTVN</sequence>
<protein>
    <submittedName>
        <fullName evidence="2">Histidine kinase</fullName>
    </submittedName>
</protein>
<dbReference type="Gene3D" id="1.10.10.10">
    <property type="entry name" value="Winged helix-like DNA-binding domain superfamily/Winged helix DNA-binding domain"/>
    <property type="match status" value="1"/>
</dbReference>
<dbReference type="InterPro" id="IPR036388">
    <property type="entry name" value="WH-like_DNA-bd_sf"/>
</dbReference>
<gene>
    <name evidence="2" type="ORF">C5613_39915</name>
</gene>
<dbReference type="InterPro" id="IPR035965">
    <property type="entry name" value="PAS-like_dom_sf"/>
</dbReference>
<accession>A0A2S8IJ18</accession>
<dbReference type="Proteomes" id="UP000239290">
    <property type="component" value="Unassembled WGS sequence"/>
</dbReference>
<comment type="caution">
    <text evidence="2">The sequence shown here is derived from an EMBL/GenBank/DDBJ whole genome shotgun (WGS) entry which is preliminary data.</text>
</comment>
<dbReference type="InterPro" id="IPR000014">
    <property type="entry name" value="PAS"/>
</dbReference>
<evidence type="ECO:0000259" key="1">
    <source>
        <dbReference type="PROSITE" id="PS50921"/>
    </source>
</evidence>
<evidence type="ECO:0000313" key="2">
    <source>
        <dbReference type="EMBL" id="PQP14766.1"/>
    </source>
</evidence>
<dbReference type="SMART" id="SM01012">
    <property type="entry name" value="ANTAR"/>
    <property type="match status" value="1"/>
</dbReference>
<dbReference type="SUPFAM" id="SSF52172">
    <property type="entry name" value="CheY-like"/>
    <property type="match status" value="1"/>
</dbReference>
<dbReference type="CDD" id="cd00130">
    <property type="entry name" value="PAS"/>
    <property type="match status" value="1"/>
</dbReference>
<feature type="domain" description="ANTAR" evidence="1">
    <location>
        <begin position="178"/>
        <end position="239"/>
    </location>
</feature>
<dbReference type="SUPFAM" id="SSF55785">
    <property type="entry name" value="PYP-like sensor domain (PAS domain)"/>
    <property type="match status" value="1"/>
</dbReference>
<keyword evidence="2" id="KW-0808">Transferase</keyword>
<dbReference type="Pfam" id="PF08448">
    <property type="entry name" value="PAS_4"/>
    <property type="match status" value="1"/>
</dbReference>
<dbReference type="PROSITE" id="PS50921">
    <property type="entry name" value="ANTAR"/>
    <property type="match status" value="1"/>
</dbReference>
<dbReference type="EMBL" id="PUIO01000083">
    <property type="protein sequence ID" value="PQP14766.1"/>
    <property type="molecule type" value="Genomic_DNA"/>
</dbReference>
<dbReference type="AlphaFoldDB" id="A0A2S8IJ18"/>
<name>A0A2S8IJ18_RHOOP</name>
<dbReference type="InterPro" id="IPR011006">
    <property type="entry name" value="CheY-like_superfamily"/>
</dbReference>
<dbReference type="InterPro" id="IPR005561">
    <property type="entry name" value="ANTAR"/>
</dbReference>
<dbReference type="Pfam" id="PF03861">
    <property type="entry name" value="ANTAR"/>
    <property type="match status" value="1"/>
</dbReference>
<reference evidence="3" key="1">
    <citation type="submission" date="2018-02" db="EMBL/GenBank/DDBJ databases">
        <title>Draft genome sequencing of Rhodococcus opacus KU647198.</title>
        <authorList>
            <person name="Zheng B.-X."/>
        </authorList>
    </citation>
    <scope>NUCLEOTIDE SEQUENCE [LARGE SCALE GENOMIC DNA]</scope>
    <source>
        <strain evidence="3">04-OD7</strain>
    </source>
</reference>
<keyword evidence="2" id="KW-0418">Kinase</keyword>
<dbReference type="GO" id="GO:0016301">
    <property type="term" value="F:kinase activity"/>
    <property type="evidence" value="ECO:0007669"/>
    <property type="project" value="UniProtKB-KW"/>
</dbReference>
<dbReference type="RefSeq" id="WP_105423148.1">
    <property type="nucleotide sequence ID" value="NZ_PUIO01000083.1"/>
</dbReference>
<dbReference type="InterPro" id="IPR013656">
    <property type="entry name" value="PAS_4"/>
</dbReference>
<evidence type="ECO:0000313" key="3">
    <source>
        <dbReference type="Proteomes" id="UP000239290"/>
    </source>
</evidence>
<dbReference type="GO" id="GO:0003723">
    <property type="term" value="F:RNA binding"/>
    <property type="evidence" value="ECO:0007669"/>
    <property type="project" value="InterPro"/>
</dbReference>
<proteinExistence type="predicted"/>